<name>A0A1V4K4B7_PATFA</name>
<dbReference type="EMBL" id="LSYS01004732">
    <property type="protein sequence ID" value="OPJ79203.1"/>
    <property type="molecule type" value="Genomic_DNA"/>
</dbReference>
<accession>A0A1V4K4B7</accession>
<evidence type="ECO:0000313" key="2">
    <source>
        <dbReference type="Proteomes" id="UP000190648"/>
    </source>
</evidence>
<reference evidence="1 2" key="1">
    <citation type="submission" date="2016-02" db="EMBL/GenBank/DDBJ databases">
        <title>Band-tailed pigeon sequencing and assembly.</title>
        <authorList>
            <person name="Soares A.E."/>
            <person name="Novak B.J."/>
            <person name="Rice E.S."/>
            <person name="O'Connell B."/>
            <person name="Chang D."/>
            <person name="Weber S."/>
            <person name="Shapiro B."/>
        </authorList>
    </citation>
    <scope>NUCLEOTIDE SEQUENCE [LARGE SCALE GENOMIC DNA]</scope>
    <source>
        <strain evidence="1">BTP2013</strain>
        <tissue evidence="1">Blood</tissue>
    </source>
</reference>
<organism evidence="1 2">
    <name type="scientific">Patagioenas fasciata monilis</name>
    <dbReference type="NCBI Taxonomy" id="372326"/>
    <lineage>
        <taxon>Eukaryota</taxon>
        <taxon>Metazoa</taxon>
        <taxon>Chordata</taxon>
        <taxon>Craniata</taxon>
        <taxon>Vertebrata</taxon>
        <taxon>Euteleostomi</taxon>
        <taxon>Archelosauria</taxon>
        <taxon>Archosauria</taxon>
        <taxon>Dinosauria</taxon>
        <taxon>Saurischia</taxon>
        <taxon>Theropoda</taxon>
        <taxon>Coelurosauria</taxon>
        <taxon>Aves</taxon>
        <taxon>Neognathae</taxon>
        <taxon>Neoaves</taxon>
        <taxon>Columbimorphae</taxon>
        <taxon>Columbiformes</taxon>
        <taxon>Columbidae</taxon>
        <taxon>Patagioenas</taxon>
    </lineage>
</organism>
<keyword evidence="2" id="KW-1185">Reference proteome</keyword>
<comment type="caution">
    <text evidence="1">The sequence shown here is derived from an EMBL/GenBank/DDBJ whole genome shotgun (WGS) entry which is preliminary data.</text>
</comment>
<evidence type="ECO:0000313" key="1">
    <source>
        <dbReference type="EMBL" id="OPJ79203.1"/>
    </source>
</evidence>
<gene>
    <name evidence="1" type="ORF">AV530_005106</name>
</gene>
<dbReference type="Proteomes" id="UP000190648">
    <property type="component" value="Unassembled WGS sequence"/>
</dbReference>
<dbReference type="AlphaFoldDB" id="A0A1V4K4B7"/>
<sequence>MLGGSLINTYTNFSQKYRYLAYYFGQTRRRVVFSSEKLKINVKCVEKQQLGGFVGLYFRTEFVQRENSEYGLICS</sequence>
<proteinExistence type="predicted"/>
<protein>
    <submittedName>
        <fullName evidence="1">Uncharacterized protein</fullName>
    </submittedName>
</protein>